<dbReference type="SUPFAM" id="SSF50978">
    <property type="entry name" value="WD40 repeat-like"/>
    <property type="match status" value="1"/>
</dbReference>
<dbReference type="InterPro" id="IPR011333">
    <property type="entry name" value="SKP1/BTB/POZ_sf"/>
</dbReference>
<dbReference type="GeneID" id="104724499"/>
<dbReference type="CDD" id="cd18316">
    <property type="entry name" value="BTB_POZ_KCTD-like"/>
    <property type="match status" value="1"/>
</dbReference>
<organism evidence="4 5">
    <name type="scientific">Camelina sativa</name>
    <name type="common">False flax</name>
    <name type="synonym">Myagrum sativum</name>
    <dbReference type="NCBI Taxonomy" id="90675"/>
    <lineage>
        <taxon>Eukaryota</taxon>
        <taxon>Viridiplantae</taxon>
        <taxon>Streptophyta</taxon>
        <taxon>Embryophyta</taxon>
        <taxon>Tracheophyta</taxon>
        <taxon>Spermatophyta</taxon>
        <taxon>Magnoliopsida</taxon>
        <taxon>eudicotyledons</taxon>
        <taxon>Gunneridae</taxon>
        <taxon>Pentapetalae</taxon>
        <taxon>rosids</taxon>
        <taxon>malvids</taxon>
        <taxon>Brassicales</taxon>
        <taxon>Brassicaceae</taxon>
        <taxon>Camelineae</taxon>
        <taxon>Camelina</taxon>
    </lineage>
</organism>
<dbReference type="InterPro" id="IPR045068">
    <property type="entry name" value="BACURD1-3"/>
</dbReference>
<protein>
    <submittedName>
        <fullName evidence="5">BTB/POZ domain-containing protein At5g41330-like</fullName>
    </submittedName>
</protein>
<reference evidence="4" key="1">
    <citation type="journal article" date="2014" name="Nat. Commun.">
        <title>The emerging biofuel crop Camelina sativa retains a highly undifferentiated hexaploid genome structure.</title>
        <authorList>
            <person name="Kagale S."/>
            <person name="Koh C."/>
            <person name="Nixon J."/>
            <person name="Bollina V."/>
            <person name="Clarke W.E."/>
            <person name="Tuteja R."/>
            <person name="Spillane C."/>
            <person name="Robinson S.J."/>
            <person name="Links M.G."/>
            <person name="Clarke C."/>
            <person name="Higgins E.E."/>
            <person name="Huebert T."/>
            <person name="Sharpe A.G."/>
            <person name="Parkin I.A."/>
        </authorList>
    </citation>
    <scope>NUCLEOTIDE SEQUENCE [LARGE SCALE GENOMIC DNA]</scope>
    <source>
        <strain evidence="4">cv. DH55</strain>
    </source>
</reference>
<dbReference type="InterPro" id="IPR057441">
    <property type="entry name" value="Beta_prop_At2g24240"/>
</dbReference>
<dbReference type="SUPFAM" id="SSF54695">
    <property type="entry name" value="POZ domain"/>
    <property type="match status" value="1"/>
</dbReference>
<proteinExistence type="predicted"/>
<dbReference type="PANTHER" id="PTHR11145:SF23">
    <property type="entry name" value="PROTEIN BINDING PROTEIN"/>
    <property type="match status" value="1"/>
</dbReference>
<evidence type="ECO:0000256" key="1">
    <source>
        <dbReference type="ARBA" id="ARBA00004906"/>
    </source>
</evidence>
<dbReference type="Gene3D" id="3.30.710.10">
    <property type="entry name" value="Potassium Channel Kv1.1, Chain A"/>
    <property type="match status" value="1"/>
</dbReference>
<gene>
    <name evidence="5" type="primary">LOC104724499</name>
</gene>
<sequence>MNFSTIPHESNVVSINVGGRIFQTTKQTLTLAGTDSLLSRLVVTDSTPRFVDRDPDLFSVLLYILRTGNLPARSSSSSRSFDVRDLIHESGYYGIESFLIDSLSNPSQFEPFDLRRSRILQLNGRDSPSAISPSVNGGGLHVAHGSKITSFDWSLRQKSTVLTNFSAVDSLLEISPGVLAAGATDFPGLQIIDLENGGFVRTTLNWENVTRSSSTVQAIGSSSEFLFTSFESSRRNSNSIMVYDLSTLLHVSEIDHCEIYGAGIDSAIPSTKLRWVESCNLLMVSGSHTSPSGVNGHIRFWDVRSRNMVWEIKETQDCFSDVTVSDNLSAVFKVGVASGDVFYADLRSLGAKDPWVCLGEERKRSLNERREGVGCKIESYGNHVFCSKGSGIELWSEVITGLVGNASRDVPEGRVFRKNSFGKLADSGENKITGLAFGGSRMFVTRKDHQSIEVWQSPSRGISI</sequence>
<comment type="pathway">
    <text evidence="1">Protein modification; protein ubiquitination.</text>
</comment>
<dbReference type="InterPro" id="IPR015943">
    <property type="entry name" value="WD40/YVTN_repeat-like_dom_sf"/>
</dbReference>
<accession>A0ABM0UHN6</accession>
<dbReference type="PANTHER" id="PTHR11145">
    <property type="entry name" value="BTB/POZ DOMAIN-CONTAINING ADAPTER FOR CUL3-MEDIATED RHOA DEGRADATION PROTEIN FAMILY MEMBER"/>
    <property type="match status" value="1"/>
</dbReference>
<dbReference type="InterPro" id="IPR036322">
    <property type="entry name" value="WD40_repeat_dom_sf"/>
</dbReference>
<dbReference type="Pfam" id="PF25279">
    <property type="entry name" value="Beta_prop_At2g24240"/>
    <property type="match status" value="1"/>
</dbReference>
<evidence type="ECO:0000313" key="4">
    <source>
        <dbReference type="Proteomes" id="UP000694864"/>
    </source>
</evidence>
<dbReference type="Pfam" id="PF02214">
    <property type="entry name" value="BTB_2"/>
    <property type="match status" value="1"/>
</dbReference>
<keyword evidence="4" id="KW-1185">Reference proteome</keyword>
<reference evidence="5" key="2">
    <citation type="submission" date="2025-08" db="UniProtKB">
        <authorList>
            <consortium name="RefSeq"/>
        </authorList>
    </citation>
    <scope>IDENTIFICATION</scope>
    <source>
        <tissue evidence="5">Leaf</tissue>
    </source>
</reference>
<name>A0ABM0UHN6_CAMSA</name>
<evidence type="ECO:0000259" key="2">
    <source>
        <dbReference type="Pfam" id="PF02214"/>
    </source>
</evidence>
<feature type="domain" description="Potassium channel tetramerisation-type BTB" evidence="2">
    <location>
        <begin position="13"/>
        <end position="101"/>
    </location>
</feature>
<evidence type="ECO:0000313" key="5">
    <source>
        <dbReference type="RefSeq" id="XP_010441294.1"/>
    </source>
</evidence>
<dbReference type="Proteomes" id="UP000694864">
    <property type="component" value="Chromosome 11"/>
</dbReference>
<dbReference type="InterPro" id="IPR003131">
    <property type="entry name" value="T1-type_BTB"/>
</dbReference>
<evidence type="ECO:0000259" key="3">
    <source>
        <dbReference type="Pfam" id="PF25279"/>
    </source>
</evidence>
<feature type="domain" description="At2g24240-like C-terminal beta-propeller" evidence="3">
    <location>
        <begin position="130"/>
        <end position="456"/>
    </location>
</feature>
<dbReference type="RefSeq" id="XP_010441294.1">
    <property type="nucleotide sequence ID" value="XM_010442992.2"/>
</dbReference>
<dbReference type="Gene3D" id="2.130.10.10">
    <property type="entry name" value="YVTN repeat-like/Quinoprotein amine dehydrogenase"/>
    <property type="match status" value="1"/>
</dbReference>